<keyword evidence="2" id="KW-0472">Membrane</keyword>
<feature type="transmembrane region" description="Helical" evidence="2">
    <location>
        <begin position="751"/>
        <end position="776"/>
    </location>
</feature>
<dbReference type="InterPro" id="IPR044095">
    <property type="entry name" value="ADCK2_dom"/>
</dbReference>
<organism evidence="4 5">
    <name type="scientific">Chlamydomonas eustigma</name>
    <dbReference type="NCBI Taxonomy" id="1157962"/>
    <lineage>
        <taxon>Eukaryota</taxon>
        <taxon>Viridiplantae</taxon>
        <taxon>Chlorophyta</taxon>
        <taxon>core chlorophytes</taxon>
        <taxon>Chlorophyceae</taxon>
        <taxon>CS clade</taxon>
        <taxon>Chlamydomonadales</taxon>
        <taxon>Chlamydomonadaceae</taxon>
        <taxon>Chlamydomonas</taxon>
    </lineage>
</organism>
<sequence>MFGQVYPGKHWSNRLKECSFSITHETYHQKKNACAFQALTCALSTSNPHSSGAGNAVLHLPLAAVNLAIGLPLCVHICSPLGRQGSLDLRLNLLSIGASWDVFPNTQYGCRQGGLNADHRRFQRRGKTLAVYRVDNPYSLQDVVQSTASLGLACLMLPDHVRPGIQMLSRFSVQAHALLIAHHWCKRKWSRQKDTALQHNDTSRSSEASYTLEPAHHVSCCLQVYPEVYPEASYTLEPAHHVSCCLQKEDKDCHEVQKASSLPMLSIKGRILQWATCLALQLSASSLLLVKGCEVWSYLHPTSHHMASALLALTAVMLDCRQLQRQAANGVISKGPQLEAAWRAVHKRSAKRVAKYLGDLPASPPLAPTVRVLKDISIRAGVASADGGALLSMLTSESLCCGGNLNRTSAAVSIQVGPKRRHQASPVVPCTTDVDAACVTTQLSTEITNVQRHSSVGYCEVVDNQDGGLDARNLRGAHYSSREPVLACGTNLSQESSLCSSHHTSPPGLEVSLSGTEGPSTCVTSRQIIQASSHTLPGKGGQALMSSQPDVRAPCLMSTPAHDCCTSCGSSNIDRLDGVVVPSPAVASLYCQGGADTGISLVQEGPLCTKGSHVTISAGQDKEGTERVNISGADSSFLVPASFSSQREHYVQCTAATSPQERVTATAPSSHANASSSGSSGVQKGQTAEDTHCSLAPFICQPVGSFLEAAITAGLPLYGRHDHSILTCDLGSQQQTEAMTLSGILILGMRALLLVLAFLPFLLIGIPLLFLSAYLIDQEEDVSSYKTSCRQRARVMAWNLLLFGCRTTGAAFIKWGQWAATRTDIFPPDFCDIMSTLHENSPVHSFEYTKRSVEAALGVDLATAFISFESKPLASASIAQVHRAMIQVQGSEKLLPVAVKVCHPHVQQRITLDFVLLKALAKAVSSTPLLRGLGLEDSVSQFSSTMTAQCDLRVEAAHLERFYNNFKGVESQVTTPRPLWASRGVLIETFEQGSSVSHFIKRRTPYNTEIVALGVDTYLSMLLKHNFVHTDLHPGNIMVRVVGSEEQVICHDILGSDAENDVRKGIAKNQSSAYAICLDTPASGVSSATGPGMYTRTQLVLLDFGLAEELTPRVRHHFISFLTAICAGHGARAARHLLQWGAKQRCCNPGAFQRDIVELFKKECDIFRDKGIDLDKVMKEVLRISREHEVTVDSSYASLVIGVCVIVGFATSLDPEVNIMDAAAPCLLLHALTGGVMGRLYS</sequence>
<dbReference type="InterPro" id="IPR052402">
    <property type="entry name" value="ADCK_kinase"/>
</dbReference>
<feature type="compositionally biased region" description="Low complexity" evidence="1">
    <location>
        <begin position="665"/>
        <end position="680"/>
    </location>
</feature>
<dbReference type="PANTHER" id="PTHR45890:SF9">
    <property type="entry name" value="PROTEIN KINASE DOMAIN-CONTAINING PROTEIN"/>
    <property type="match status" value="1"/>
</dbReference>
<dbReference type="SUPFAM" id="SSF56112">
    <property type="entry name" value="Protein kinase-like (PK-like)"/>
    <property type="match status" value="1"/>
</dbReference>
<evidence type="ECO:0000256" key="1">
    <source>
        <dbReference type="SAM" id="MobiDB-lite"/>
    </source>
</evidence>
<keyword evidence="5" id="KW-1185">Reference proteome</keyword>
<evidence type="ECO:0000313" key="5">
    <source>
        <dbReference type="Proteomes" id="UP000232323"/>
    </source>
</evidence>
<keyword evidence="2" id="KW-1133">Transmembrane helix</keyword>
<evidence type="ECO:0000313" key="4">
    <source>
        <dbReference type="EMBL" id="GAX75750.1"/>
    </source>
</evidence>
<dbReference type="PANTHER" id="PTHR45890">
    <property type="entry name" value="AARF DOMAIN CONTAINING KINASE 2 (PREDICTED)"/>
    <property type="match status" value="1"/>
</dbReference>
<dbReference type="OrthoDB" id="1290869at2759"/>
<dbReference type="InterPro" id="IPR004147">
    <property type="entry name" value="ABC1_dom"/>
</dbReference>
<reference evidence="4 5" key="1">
    <citation type="submission" date="2017-08" db="EMBL/GenBank/DDBJ databases">
        <title>Acidophilic green algal genome provides insights into adaptation to an acidic environment.</title>
        <authorList>
            <person name="Hirooka S."/>
            <person name="Hirose Y."/>
            <person name="Kanesaki Y."/>
            <person name="Higuchi S."/>
            <person name="Fujiwara T."/>
            <person name="Onuma R."/>
            <person name="Era A."/>
            <person name="Ohbayashi R."/>
            <person name="Uzuka A."/>
            <person name="Nozaki H."/>
            <person name="Yoshikawa H."/>
            <person name="Miyagishima S.Y."/>
        </authorList>
    </citation>
    <scope>NUCLEOTIDE SEQUENCE [LARGE SCALE GENOMIC DNA]</scope>
    <source>
        <strain evidence="4 5">NIES-2499</strain>
    </source>
</reference>
<evidence type="ECO:0000259" key="3">
    <source>
        <dbReference type="Pfam" id="PF03109"/>
    </source>
</evidence>
<accession>A0A250WZ19</accession>
<dbReference type="InterPro" id="IPR011009">
    <property type="entry name" value="Kinase-like_dom_sf"/>
</dbReference>
<dbReference type="AlphaFoldDB" id="A0A250WZ19"/>
<gene>
    <name evidence="4" type="ORF">CEUSTIGMA_g3193.t1</name>
</gene>
<comment type="caution">
    <text evidence="4">The sequence shown here is derived from an EMBL/GenBank/DDBJ whole genome shotgun (WGS) entry which is preliminary data.</text>
</comment>
<dbReference type="STRING" id="1157962.A0A250WZ19"/>
<dbReference type="EMBL" id="BEGY01000013">
    <property type="protein sequence ID" value="GAX75750.1"/>
    <property type="molecule type" value="Genomic_DNA"/>
</dbReference>
<dbReference type="CDD" id="cd13971">
    <property type="entry name" value="ADCK2-like"/>
    <property type="match status" value="1"/>
</dbReference>
<keyword evidence="2" id="KW-0812">Transmembrane</keyword>
<proteinExistence type="predicted"/>
<protein>
    <recommendedName>
        <fullName evidence="3">ABC1 atypical kinase-like domain-containing protein</fullName>
    </recommendedName>
</protein>
<dbReference type="Pfam" id="PF03109">
    <property type="entry name" value="ABC1"/>
    <property type="match status" value="1"/>
</dbReference>
<feature type="region of interest" description="Disordered" evidence="1">
    <location>
        <begin position="662"/>
        <end position="686"/>
    </location>
</feature>
<dbReference type="Proteomes" id="UP000232323">
    <property type="component" value="Unassembled WGS sequence"/>
</dbReference>
<name>A0A250WZ19_9CHLO</name>
<evidence type="ECO:0000256" key="2">
    <source>
        <dbReference type="SAM" id="Phobius"/>
    </source>
</evidence>
<feature type="transmembrane region" description="Helical" evidence="2">
    <location>
        <begin position="796"/>
        <end position="813"/>
    </location>
</feature>
<feature type="domain" description="ABC1 atypical kinase-like" evidence="3">
    <location>
        <begin position="837"/>
        <end position="1049"/>
    </location>
</feature>